<sequence>MRGLDQIRLSRRGFIKGSIAGGAALSMGAKLAMAEQMMTGRKTTIENIRGSGVRPGLVRMNLNENPLGPSPNAIKAVADHMFEMGRYGSQSRDLMQAIADFDGITLPKPDRSSQQSFFRSAPGPILISASSSQSLGLLTLAYLSREGGEVIEAEFGYGQISRSGQFYKDIFGVEVNAIMAPMTPGYKHDLDAMASLITPKTTMVVITNPNNPTGTLLSYEELESFVDKVPEDVIVVVDEAYIHFAEQDKLPSAIPLATSRDNVAVVRTFS</sequence>
<dbReference type="InterPro" id="IPR050106">
    <property type="entry name" value="HistidinolP_aminotransfase"/>
</dbReference>
<dbReference type="SUPFAM" id="SSF53383">
    <property type="entry name" value="PLP-dependent transferases"/>
    <property type="match status" value="1"/>
</dbReference>
<dbReference type="InterPro" id="IPR015422">
    <property type="entry name" value="PyrdxlP-dep_Trfase_small"/>
</dbReference>
<dbReference type="Gene3D" id="3.90.1150.10">
    <property type="entry name" value="Aspartate Aminotransferase, domain 1"/>
    <property type="match status" value="1"/>
</dbReference>
<protein>
    <recommendedName>
        <fullName evidence="4">Aminotransferase class I/classII large domain-containing protein</fullName>
    </recommendedName>
</protein>
<gene>
    <name evidence="5" type="ORF">METZ01_LOCUS311315</name>
</gene>
<keyword evidence="2" id="KW-0808">Transferase</keyword>
<evidence type="ECO:0000256" key="1">
    <source>
        <dbReference type="ARBA" id="ARBA00022576"/>
    </source>
</evidence>
<evidence type="ECO:0000259" key="4">
    <source>
        <dbReference type="Pfam" id="PF00155"/>
    </source>
</evidence>
<organism evidence="5">
    <name type="scientific">marine metagenome</name>
    <dbReference type="NCBI Taxonomy" id="408172"/>
    <lineage>
        <taxon>unclassified sequences</taxon>
        <taxon>metagenomes</taxon>
        <taxon>ecological metagenomes</taxon>
    </lineage>
</organism>
<evidence type="ECO:0000256" key="3">
    <source>
        <dbReference type="ARBA" id="ARBA00022898"/>
    </source>
</evidence>
<feature type="domain" description="Aminotransferase class I/classII large" evidence="4">
    <location>
        <begin position="58"/>
        <end position="270"/>
    </location>
</feature>
<dbReference type="PROSITE" id="PS51318">
    <property type="entry name" value="TAT"/>
    <property type="match status" value="1"/>
</dbReference>
<dbReference type="CDD" id="cd00609">
    <property type="entry name" value="AAT_like"/>
    <property type="match status" value="1"/>
</dbReference>
<dbReference type="InterPro" id="IPR004839">
    <property type="entry name" value="Aminotransferase_I/II_large"/>
</dbReference>
<feature type="non-terminal residue" evidence="5">
    <location>
        <position position="270"/>
    </location>
</feature>
<evidence type="ECO:0000313" key="5">
    <source>
        <dbReference type="EMBL" id="SVC58461.1"/>
    </source>
</evidence>
<keyword evidence="3" id="KW-0663">Pyridoxal phosphate</keyword>
<dbReference type="GO" id="GO:0030170">
    <property type="term" value="F:pyridoxal phosphate binding"/>
    <property type="evidence" value="ECO:0007669"/>
    <property type="project" value="InterPro"/>
</dbReference>
<dbReference type="NCBIfam" id="TIGR01409">
    <property type="entry name" value="TAT_signal_seq"/>
    <property type="match status" value="1"/>
</dbReference>
<accession>A0A382NFV7</accession>
<dbReference type="InterPro" id="IPR019546">
    <property type="entry name" value="TAT_signal_bac_arc"/>
</dbReference>
<evidence type="ECO:0000256" key="2">
    <source>
        <dbReference type="ARBA" id="ARBA00022679"/>
    </source>
</evidence>
<reference evidence="5" key="1">
    <citation type="submission" date="2018-05" db="EMBL/GenBank/DDBJ databases">
        <authorList>
            <person name="Lanie J.A."/>
            <person name="Ng W.-L."/>
            <person name="Kazmierczak K.M."/>
            <person name="Andrzejewski T.M."/>
            <person name="Davidsen T.M."/>
            <person name="Wayne K.J."/>
            <person name="Tettelin H."/>
            <person name="Glass J.I."/>
            <person name="Rusch D."/>
            <person name="Podicherti R."/>
            <person name="Tsui H.-C.T."/>
            <person name="Winkler M.E."/>
        </authorList>
    </citation>
    <scope>NUCLEOTIDE SEQUENCE</scope>
</reference>
<dbReference type="InterPro" id="IPR015421">
    <property type="entry name" value="PyrdxlP-dep_Trfase_major"/>
</dbReference>
<proteinExistence type="predicted"/>
<keyword evidence="1" id="KW-0032">Aminotransferase</keyword>
<dbReference type="InterPro" id="IPR006311">
    <property type="entry name" value="TAT_signal"/>
</dbReference>
<dbReference type="InterPro" id="IPR015424">
    <property type="entry name" value="PyrdxlP-dep_Trfase"/>
</dbReference>
<dbReference type="AlphaFoldDB" id="A0A382NFV7"/>
<dbReference type="EMBL" id="UINC01099305">
    <property type="protein sequence ID" value="SVC58461.1"/>
    <property type="molecule type" value="Genomic_DNA"/>
</dbReference>
<dbReference type="PANTHER" id="PTHR43643:SF3">
    <property type="entry name" value="HISTIDINOL-PHOSPHATE AMINOTRANSFERASE"/>
    <property type="match status" value="1"/>
</dbReference>
<dbReference type="Gene3D" id="3.40.640.10">
    <property type="entry name" value="Type I PLP-dependent aspartate aminotransferase-like (Major domain)"/>
    <property type="match status" value="1"/>
</dbReference>
<dbReference type="PANTHER" id="PTHR43643">
    <property type="entry name" value="HISTIDINOL-PHOSPHATE AMINOTRANSFERASE 2"/>
    <property type="match status" value="1"/>
</dbReference>
<name>A0A382NFV7_9ZZZZ</name>
<dbReference type="Pfam" id="PF00155">
    <property type="entry name" value="Aminotran_1_2"/>
    <property type="match status" value="1"/>
</dbReference>
<dbReference type="GO" id="GO:0008483">
    <property type="term" value="F:transaminase activity"/>
    <property type="evidence" value="ECO:0007669"/>
    <property type="project" value="UniProtKB-KW"/>
</dbReference>